<dbReference type="EMBL" id="WMBT01000008">
    <property type="protein sequence ID" value="MTE01224.1"/>
    <property type="molecule type" value="Genomic_DNA"/>
</dbReference>
<gene>
    <name evidence="1" type="ORF">GIY56_13120</name>
</gene>
<accession>A0A6L6HPX8</accession>
<evidence type="ECO:0000313" key="2">
    <source>
        <dbReference type="Proteomes" id="UP000481417"/>
    </source>
</evidence>
<evidence type="ECO:0000313" key="1">
    <source>
        <dbReference type="EMBL" id="MTE01224.1"/>
    </source>
</evidence>
<keyword evidence="2" id="KW-1185">Reference proteome</keyword>
<proteinExistence type="predicted"/>
<dbReference type="RefSeq" id="WP_154765299.1">
    <property type="nucleotide sequence ID" value="NZ_WMBT01000008.1"/>
</dbReference>
<organism evidence="1 2">
    <name type="scientific">Paracoccus lichenicola</name>
    <dbReference type="NCBI Taxonomy" id="2665644"/>
    <lineage>
        <taxon>Bacteria</taxon>
        <taxon>Pseudomonadati</taxon>
        <taxon>Pseudomonadota</taxon>
        <taxon>Alphaproteobacteria</taxon>
        <taxon>Rhodobacterales</taxon>
        <taxon>Paracoccaceae</taxon>
        <taxon>Paracoccus</taxon>
    </lineage>
</organism>
<reference evidence="1 2" key="1">
    <citation type="submission" date="2019-11" db="EMBL/GenBank/DDBJ databases">
        <authorList>
            <person name="Lang L."/>
        </authorList>
    </citation>
    <scope>NUCLEOTIDE SEQUENCE [LARGE SCALE GENOMIC DNA]</scope>
    <source>
        <strain evidence="1 2">YIM 132242</strain>
    </source>
</reference>
<protein>
    <submittedName>
        <fullName evidence="1">Uncharacterized protein</fullName>
    </submittedName>
</protein>
<dbReference type="Proteomes" id="UP000481417">
    <property type="component" value="Unassembled WGS sequence"/>
</dbReference>
<comment type="caution">
    <text evidence="1">The sequence shown here is derived from an EMBL/GenBank/DDBJ whole genome shotgun (WGS) entry which is preliminary data.</text>
</comment>
<name>A0A6L6HPX8_9RHOB</name>
<sequence>MTISFNAAHCPKDMTMFGSIGRTWRRKRIAQLAGGNFQGSPQKTSCCSTHLVSHPCEIAIRR</sequence>
<dbReference type="AlphaFoldDB" id="A0A6L6HPX8"/>